<keyword evidence="4 12" id="KW-0812">Transmembrane</keyword>
<dbReference type="Pfam" id="PF00005">
    <property type="entry name" value="ABC_tran"/>
    <property type="match status" value="2"/>
</dbReference>
<dbReference type="CDD" id="cd18577">
    <property type="entry name" value="ABC_6TM_Pgp_ABCB1_D1_like"/>
    <property type="match status" value="1"/>
</dbReference>
<dbReference type="CDD" id="cd18578">
    <property type="entry name" value="ABC_6TM_Pgp_ABCB1_D2_like"/>
    <property type="match status" value="1"/>
</dbReference>
<dbReference type="InterPro" id="IPR017871">
    <property type="entry name" value="ABC_transporter-like_CS"/>
</dbReference>
<dbReference type="InterPro" id="IPR036640">
    <property type="entry name" value="ABC1_TM_sf"/>
</dbReference>
<evidence type="ECO:0000256" key="1">
    <source>
        <dbReference type="ARBA" id="ARBA00004651"/>
    </source>
</evidence>
<dbReference type="EMBL" id="JPWV03000058">
    <property type="protein sequence ID" value="KAG2527220.1"/>
    <property type="molecule type" value="Genomic_DNA"/>
</dbReference>
<keyword evidence="9 12" id="KW-0472">Membrane</keyword>
<evidence type="ECO:0000256" key="3">
    <source>
        <dbReference type="ARBA" id="ARBA00022448"/>
    </source>
</evidence>
<keyword evidence="3" id="KW-0813">Transport</keyword>
<feature type="transmembrane region" description="Helical" evidence="12">
    <location>
        <begin position="762"/>
        <end position="779"/>
    </location>
</feature>
<comment type="caution">
    <text evidence="15">The sequence shown here is derived from an EMBL/GenBank/DDBJ whole genome shotgun (WGS) entry which is preliminary data.</text>
</comment>
<dbReference type="GO" id="GO:0016887">
    <property type="term" value="F:ATP hydrolysis activity"/>
    <property type="evidence" value="ECO:0007669"/>
    <property type="project" value="InterPro"/>
</dbReference>
<evidence type="ECO:0000256" key="4">
    <source>
        <dbReference type="ARBA" id="ARBA00022692"/>
    </source>
</evidence>
<dbReference type="PROSITE" id="PS50893">
    <property type="entry name" value="ABC_TRANSPORTER_2"/>
    <property type="match status" value="2"/>
</dbReference>
<feature type="domain" description="ABC transmembrane type-1" evidence="14">
    <location>
        <begin position="69"/>
        <end position="366"/>
    </location>
</feature>
<reference evidence="15" key="1">
    <citation type="journal article" date="2015" name="Genom Data">
        <title>Genome sequences of six Phytophthora species associated with forests in New Zealand.</title>
        <authorList>
            <person name="Studholme D.J."/>
            <person name="McDougal R.L."/>
            <person name="Sambles C."/>
            <person name="Hansen E."/>
            <person name="Hardy G."/>
            <person name="Grant M."/>
            <person name="Ganley R.J."/>
            <person name="Williams N.M."/>
        </authorList>
    </citation>
    <scope>NUCLEOTIDE SEQUENCE</scope>
    <source>
        <strain evidence="15">NZFS 2646</strain>
    </source>
</reference>
<evidence type="ECO:0000259" key="14">
    <source>
        <dbReference type="PROSITE" id="PS50929"/>
    </source>
</evidence>
<dbReference type="Proteomes" id="UP000785171">
    <property type="component" value="Unassembled WGS sequence"/>
</dbReference>
<evidence type="ECO:0000313" key="16">
    <source>
        <dbReference type="Proteomes" id="UP000785171"/>
    </source>
</evidence>
<feature type="transmembrane region" description="Helical" evidence="12">
    <location>
        <begin position="719"/>
        <end position="742"/>
    </location>
</feature>
<accession>A0A8T0M2N3</accession>
<dbReference type="Gene3D" id="3.40.50.300">
    <property type="entry name" value="P-loop containing nucleotide triphosphate hydrolases"/>
    <property type="match status" value="2"/>
</dbReference>
<protein>
    <recommendedName>
        <fullName evidence="17">Bile salt export pump</fullName>
    </recommendedName>
</protein>
<feature type="transmembrane region" description="Helical" evidence="12">
    <location>
        <begin position="846"/>
        <end position="865"/>
    </location>
</feature>
<dbReference type="SUPFAM" id="SSF90123">
    <property type="entry name" value="ABC transporter transmembrane region"/>
    <property type="match status" value="2"/>
</dbReference>
<dbReference type="GO" id="GO:0005743">
    <property type="term" value="C:mitochondrial inner membrane"/>
    <property type="evidence" value="ECO:0007669"/>
    <property type="project" value="TreeGrafter"/>
</dbReference>
<dbReference type="SUPFAM" id="SSF52540">
    <property type="entry name" value="P-loop containing nucleoside triphosphate hydrolases"/>
    <property type="match status" value="2"/>
</dbReference>
<feature type="region of interest" description="Disordered" evidence="11">
    <location>
        <begin position="1"/>
        <end position="43"/>
    </location>
</feature>
<dbReference type="PROSITE" id="PS50929">
    <property type="entry name" value="ABC_TM1F"/>
    <property type="match status" value="2"/>
</dbReference>
<evidence type="ECO:0000256" key="10">
    <source>
        <dbReference type="ARBA" id="ARBA00023180"/>
    </source>
</evidence>
<reference evidence="15" key="2">
    <citation type="submission" date="2020-06" db="EMBL/GenBank/DDBJ databases">
        <authorList>
            <person name="Studholme D.J."/>
        </authorList>
    </citation>
    <scope>NUCLEOTIDE SEQUENCE</scope>
    <source>
        <strain evidence="15">NZFS 2646</strain>
    </source>
</reference>
<dbReference type="GO" id="GO:0090374">
    <property type="term" value="P:oligopeptide export from mitochondrion"/>
    <property type="evidence" value="ECO:0007669"/>
    <property type="project" value="TreeGrafter"/>
</dbReference>
<comment type="subcellular location">
    <subcellularLocation>
        <location evidence="1">Cell membrane</location>
        <topology evidence="1">Multi-pass membrane protein</topology>
    </subcellularLocation>
</comment>
<dbReference type="InterPro" id="IPR039421">
    <property type="entry name" value="Type_1_exporter"/>
</dbReference>
<evidence type="ECO:0000256" key="11">
    <source>
        <dbReference type="SAM" id="MobiDB-lite"/>
    </source>
</evidence>
<dbReference type="InterPro" id="IPR011527">
    <property type="entry name" value="ABC1_TM_dom"/>
</dbReference>
<dbReference type="FunFam" id="3.40.50.300:FF:000066">
    <property type="entry name" value="ABC transporter B family member 1"/>
    <property type="match status" value="1"/>
</dbReference>
<keyword evidence="5" id="KW-0677">Repeat</keyword>
<dbReference type="GO" id="GO:0005524">
    <property type="term" value="F:ATP binding"/>
    <property type="evidence" value="ECO:0007669"/>
    <property type="project" value="UniProtKB-KW"/>
</dbReference>
<feature type="transmembrane region" description="Helical" evidence="12">
    <location>
        <begin position="191"/>
        <end position="207"/>
    </location>
</feature>
<evidence type="ECO:0000256" key="2">
    <source>
        <dbReference type="ARBA" id="ARBA00007577"/>
    </source>
</evidence>
<keyword evidence="10" id="KW-0325">Glycoprotein</keyword>
<dbReference type="PROSITE" id="PS00211">
    <property type="entry name" value="ABC_TRANSPORTER_1"/>
    <property type="match status" value="2"/>
</dbReference>
<dbReference type="GO" id="GO:0003676">
    <property type="term" value="F:nucleic acid binding"/>
    <property type="evidence" value="ECO:0007669"/>
    <property type="project" value="InterPro"/>
</dbReference>
<dbReference type="Pfam" id="PF00664">
    <property type="entry name" value="ABC_membrane"/>
    <property type="match status" value="2"/>
</dbReference>
<feature type="transmembrane region" description="Helical" evidence="12">
    <location>
        <begin position="949"/>
        <end position="972"/>
    </location>
</feature>
<dbReference type="InterPro" id="IPR004875">
    <property type="entry name" value="DDE_SF_endonuclease_dom"/>
</dbReference>
<feature type="transmembrane region" description="Helical" evidence="12">
    <location>
        <begin position="213"/>
        <end position="231"/>
    </location>
</feature>
<dbReference type="SMART" id="SM00382">
    <property type="entry name" value="AAA"/>
    <property type="match status" value="2"/>
</dbReference>
<evidence type="ECO:0000256" key="5">
    <source>
        <dbReference type="ARBA" id="ARBA00022737"/>
    </source>
</evidence>
<gene>
    <name evidence="15" type="ORF">JM16_003317</name>
</gene>
<evidence type="ECO:0000256" key="9">
    <source>
        <dbReference type="ARBA" id="ARBA00023136"/>
    </source>
</evidence>
<evidence type="ECO:0000256" key="12">
    <source>
        <dbReference type="SAM" id="Phobius"/>
    </source>
</evidence>
<dbReference type="PANTHER" id="PTHR43394:SF16">
    <property type="entry name" value="ABC TRANSPORTER B FAMILY MEMBER 4-LIKE ISOFORM X1"/>
    <property type="match status" value="1"/>
</dbReference>
<feature type="transmembrane region" description="Helical" evidence="12">
    <location>
        <begin position="66"/>
        <end position="93"/>
    </location>
</feature>
<feature type="domain" description="ABC transporter" evidence="13">
    <location>
        <begin position="1048"/>
        <end position="1286"/>
    </location>
</feature>
<organism evidence="15 16">
    <name type="scientific">Phytophthora kernoviae</name>
    <dbReference type="NCBI Taxonomy" id="325452"/>
    <lineage>
        <taxon>Eukaryota</taxon>
        <taxon>Sar</taxon>
        <taxon>Stramenopiles</taxon>
        <taxon>Oomycota</taxon>
        <taxon>Peronosporomycetes</taxon>
        <taxon>Peronosporales</taxon>
        <taxon>Peronosporaceae</taxon>
        <taxon>Phytophthora</taxon>
    </lineage>
</organism>
<evidence type="ECO:0000256" key="6">
    <source>
        <dbReference type="ARBA" id="ARBA00022741"/>
    </source>
</evidence>
<dbReference type="GO" id="GO:0005886">
    <property type="term" value="C:plasma membrane"/>
    <property type="evidence" value="ECO:0007669"/>
    <property type="project" value="UniProtKB-SubCell"/>
</dbReference>
<dbReference type="Pfam" id="PF03184">
    <property type="entry name" value="DDE_1"/>
    <property type="match status" value="1"/>
</dbReference>
<dbReference type="InterPro" id="IPR003593">
    <property type="entry name" value="AAA+_ATPase"/>
</dbReference>
<evidence type="ECO:0000259" key="13">
    <source>
        <dbReference type="PROSITE" id="PS50893"/>
    </source>
</evidence>
<dbReference type="FunFam" id="3.40.50.300:FF:000251">
    <property type="entry name" value="ABC transporter B family member 19"/>
    <property type="match status" value="1"/>
</dbReference>
<name>A0A8T0M2N3_9STRA</name>
<sequence>MIKQDYISADTPKGSSDASELHHGDDTAVLNSTSGVTPKNEAEDAKKDKLVSLTDLLSFADDTDRLLMLAGTISAIAAGMAQPLQIVLIGEVLNGMNPSDDTGSIIGKVDDVVLNYVIVAIAAMVAGFLQVACWSTTALRQVKRIRAAYMSSILTKEIGWFDVNKPMQMSSRIVEAAVKIQEGMGRKIGDGIHYFSMAVSGVVIGLIKGWDLALILLALMPFVAFTAFLSMKVLTKATQTGIEAYGQAGAVAQESLSNIRTVHMFNGCNHFLDKYKRALDVAERAGISKGFAVGWGTGIMFFTMLCTYAVGMFYGGYKVANDQLDGEQCTGAGCYDGGRVVVVFSAVLTGSMAIGQAAPSAEALVAARAAAYDVFETIRRASAIDPLSEEGKTLENVWGRIDIKDVYFAYPSRPDVQVCGNYSLSIDAGETVALVGPSGSGKSTIVSLLERFYDPLSGSVSIDGEDVRGLNVKWLRQQIGLVGQEPVLFPTTIMENIRHRAPSATDDQVMEAAKLANAYTFIKELPQGFDTTVGERGGQMSGGQKQRIAIARAIVKNPPILLLDEATSALDTESEHIVQESLDRLLATFKRTTIVIAHRLSTVRNASRIAVHSEGAIVEIGSHDDLMQIPNGHYRRLVELQDSLTQIENGESASSEDLVLADVGIATEPTSVPGPISTISNNYSSMDDEKRSNSETGASTAPSSASSRLWKMAAPEWKFLAAGGLGAILNSAVFPAWGVMMAKITTLFFDYSKTEHEMVRDARYWALGFVALGFVYGLSKLLQHYCFAVASERLVGRIRLAAFSAMLRQNVGWFDEAENASGGLLSRLSTDAATLQAMTSESLNRWLVNITTLGIVFAVCFYFSWQMTLILLAMAPLLTISSFLVNKSVADGDSTAKKNNDADASAGALLTNAIESIRTVASLGMERDLNTKYKQFLETSKQTDTRAGIVGGAAFGFSLGMMLLVAALLFYVSARWISNGTITFEDMFAVLMVFSLSSFSIGSAAQGATDTTKATQSAKNIFAIIGRVPPIDATSSLGHIISPVQGTLEFHDVHFAYPARPDAQIYRGYNLKITPGQTVALVGASGCGKSTAIALLERFYDPQAGSVTLDGVDLRQLSLPWLRDRISLVSQEPVLFAGTIADNIALGKPGASREEVVQAAEEASALEFVRNLPDGFDTNVGDRGGQVSGGQKQRLALARAILRDPDILLLDEATSALDNASERMVQKSLDQLMARKKRTTIIVAHRLSTIRNADLIAVADNGVIVEIDASEKLEPIVIHSQEQIDVDKMDLSKVPVRVYANDQAWMTRYNFEDWLQNFNLVMEGRQVLLLVDNAPCHGTQVELSNVRVYFLPPNSPEHLQPMRAGIMDQFKLQVKLKGVQWMLDQQRASAYSGLPAGKMDLVTVVQLIVQSWKGVEKQTIRGCWVDTAIVSGEMADLVQQADALKKPLDTSMLDNLISLLEPNDPLTGLDYIHAEDDVADTVA</sequence>
<evidence type="ECO:0000256" key="8">
    <source>
        <dbReference type="ARBA" id="ARBA00022989"/>
    </source>
</evidence>
<dbReference type="FunFam" id="1.20.1560.10:FF:000018">
    <property type="entry name" value="ATP-binding cassette subfamily B member 11"/>
    <property type="match status" value="1"/>
</dbReference>
<evidence type="ECO:0000313" key="15">
    <source>
        <dbReference type="EMBL" id="KAG2527220.1"/>
    </source>
</evidence>
<proteinExistence type="inferred from homology"/>
<keyword evidence="8 12" id="KW-1133">Transmembrane helix</keyword>
<keyword evidence="7" id="KW-0067">ATP-binding</keyword>
<comment type="similarity">
    <text evidence="2">Belongs to the ABC transporter superfamily. ABCB family. Multidrug resistance exporter (TC 3.A.1.201) subfamily.</text>
</comment>
<dbReference type="CDD" id="cd03249">
    <property type="entry name" value="ABC_MTABC3_MDL1_MDL2"/>
    <property type="match status" value="2"/>
</dbReference>
<feature type="domain" description="ABC transmembrane type-1" evidence="14">
    <location>
        <begin position="721"/>
        <end position="1013"/>
    </location>
</feature>
<dbReference type="InterPro" id="IPR027417">
    <property type="entry name" value="P-loop_NTPase"/>
</dbReference>
<keyword evidence="6" id="KW-0547">Nucleotide-binding</keyword>
<feature type="domain" description="ABC transporter" evidence="13">
    <location>
        <begin position="401"/>
        <end position="639"/>
    </location>
</feature>
<feature type="transmembrane region" description="Helical" evidence="12">
    <location>
        <begin position="113"/>
        <end position="134"/>
    </location>
</feature>
<evidence type="ECO:0008006" key="17">
    <source>
        <dbReference type="Google" id="ProtNLM"/>
    </source>
</evidence>
<dbReference type="Gene3D" id="1.20.1560.10">
    <property type="entry name" value="ABC transporter type 1, transmembrane domain"/>
    <property type="match status" value="1"/>
</dbReference>
<evidence type="ECO:0000256" key="7">
    <source>
        <dbReference type="ARBA" id="ARBA00022840"/>
    </source>
</evidence>
<dbReference type="PANTHER" id="PTHR43394">
    <property type="entry name" value="ATP-DEPENDENT PERMEASE MDL1, MITOCHONDRIAL"/>
    <property type="match status" value="1"/>
</dbReference>
<dbReference type="GO" id="GO:0015421">
    <property type="term" value="F:ABC-type oligopeptide transporter activity"/>
    <property type="evidence" value="ECO:0007669"/>
    <property type="project" value="TreeGrafter"/>
</dbReference>
<dbReference type="InterPro" id="IPR003439">
    <property type="entry name" value="ABC_transporter-like_ATP-bd"/>
</dbReference>
<feature type="region of interest" description="Disordered" evidence="11">
    <location>
        <begin position="671"/>
        <end position="703"/>
    </location>
</feature>